<keyword evidence="4" id="KW-0812">Transmembrane</keyword>
<sequence length="558" mass="64817">MLFVFLEQINGQSKASNATQEVSNFDRLRAKISTLPDSVKIQTLLVSLNDAKSQADTLAMADAYYFLSRVTGENQTLYKNSFVYADSLIVLTEGKGYFRYPARGYLSKGIGEYEHGNYEEALGFYLIASKSAKNSKNELLYRTLKFNIGLLKDIVGEIEEAQTIFVEYLNFLDQNPKYKNAITYNRVLFAVADSYLKNNQFDLAKRYTNIGIRHTLKIDDSLTYSYLVINSGIIDYQLKSYHKAIDSLEKGKKIIQKSNEKGLRIALCDYYIGLSYDSLGEIENSILYFENVNKTLEETEYVVPRVLDAYNYLIKYYKFKQNVPKQIEYINSLLKFDSIKDDSQIHLIKGINKKYDTVELISEKERLITELKHENFFNKDKINVLTLFLIVLILIAIYGYRRNYINKKRFLKLLNKTKQNNKISNKESSLDKVNISKEVVDQLLGKLLMFEKQEIYLQRNINSKDLAKRFNSNSSYLSLVVNRYKGKSMNQYINDLRIDFIVEKLQSDTKFRKYTIKAIAQEIGFNTAESFAKAFRKKTGIYPSYFIKNLKNDNKVTI</sequence>
<dbReference type="AlphaFoldDB" id="A0A163D5X0"/>
<feature type="domain" description="HTH araC/xylS-type" evidence="5">
    <location>
        <begin position="445"/>
        <end position="549"/>
    </location>
</feature>
<proteinExistence type="predicted"/>
<dbReference type="PROSITE" id="PS01124">
    <property type="entry name" value="HTH_ARAC_FAMILY_2"/>
    <property type="match status" value="1"/>
</dbReference>
<dbReference type="PANTHER" id="PTHR43280:SF2">
    <property type="entry name" value="HTH-TYPE TRANSCRIPTIONAL REGULATOR EXSA"/>
    <property type="match status" value="1"/>
</dbReference>
<keyword evidence="4" id="KW-1133">Transmembrane helix</keyword>
<reference evidence="6 7" key="1">
    <citation type="submission" date="2016-01" db="EMBL/GenBank/DDBJ databases">
        <title>The draft genome sequence of Aquimarina sp. RZW4-3-2.</title>
        <authorList>
            <person name="Wang Y."/>
        </authorList>
    </citation>
    <scope>NUCLEOTIDE SEQUENCE [LARGE SCALE GENOMIC DNA]</scope>
    <source>
        <strain evidence="6 7">RZW4-3-2</strain>
    </source>
</reference>
<dbReference type="SUPFAM" id="SSF46689">
    <property type="entry name" value="Homeodomain-like"/>
    <property type="match status" value="1"/>
</dbReference>
<dbReference type="InterPro" id="IPR009057">
    <property type="entry name" value="Homeodomain-like_sf"/>
</dbReference>
<keyword evidence="3" id="KW-0804">Transcription</keyword>
<keyword evidence="1" id="KW-0805">Transcription regulation</keyword>
<dbReference type="STRING" id="1642818.AWE51_16890"/>
<dbReference type="SUPFAM" id="SSF48452">
    <property type="entry name" value="TPR-like"/>
    <property type="match status" value="1"/>
</dbReference>
<accession>A0A163D5X0</accession>
<dbReference type="EMBL" id="LQRT01000001">
    <property type="protein sequence ID" value="KZS43019.1"/>
    <property type="molecule type" value="Genomic_DNA"/>
</dbReference>
<feature type="transmembrane region" description="Helical" evidence="4">
    <location>
        <begin position="382"/>
        <end position="400"/>
    </location>
</feature>
<name>A0A163D5X0_9FLAO</name>
<dbReference type="Gene3D" id="1.10.10.60">
    <property type="entry name" value="Homeodomain-like"/>
    <property type="match status" value="2"/>
</dbReference>
<dbReference type="InterPro" id="IPR011990">
    <property type="entry name" value="TPR-like_helical_dom_sf"/>
</dbReference>
<gene>
    <name evidence="6" type="ORF">AWE51_16890</name>
</gene>
<dbReference type="Gene3D" id="1.25.40.10">
    <property type="entry name" value="Tetratricopeptide repeat domain"/>
    <property type="match status" value="2"/>
</dbReference>
<dbReference type="Proteomes" id="UP000076715">
    <property type="component" value="Unassembled WGS sequence"/>
</dbReference>
<dbReference type="GO" id="GO:0043565">
    <property type="term" value="F:sequence-specific DNA binding"/>
    <property type="evidence" value="ECO:0007669"/>
    <property type="project" value="InterPro"/>
</dbReference>
<evidence type="ECO:0000256" key="2">
    <source>
        <dbReference type="ARBA" id="ARBA00023125"/>
    </source>
</evidence>
<keyword evidence="7" id="KW-1185">Reference proteome</keyword>
<keyword evidence="4" id="KW-0472">Membrane</keyword>
<dbReference type="PANTHER" id="PTHR43280">
    <property type="entry name" value="ARAC-FAMILY TRANSCRIPTIONAL REGULATOR"/>
    <property type="match status" value="1"/>
</dbReference>
<evidence type="ECO:0000313" key="6">
    <source>
        <dbReference type="EMBL" id="KZS43019.1"/>
    </source>
</evidence>
<evidence type="ECO:0000313" key="7">
    <source>
        <dbReference type="Proteomes" id="UP000076715"/>
    </source>
</evidence>
<evidence type="ECO:0000256" key="4">
    <source>
        <dbReference type="SAM" id="Phobius"/>
    </source>
</evidence>
<dbReference type="InterPro" id="IPR018060">
    <property type="entry name" value="HTH_AraC"/>
</dbReference>
<protein>
    <recommendedName>
        <fullName evidence="5">HTH araC/xylS-type domain-containing protein</fullName>
    </recommendedName>
</protein>
<keyword evidence="2" id="KW-0238">DNA-binding</keyword>
<comment type="caution">
    <text evidence="6">The sequence shown here is derived from an EMBL/GenBank/DDBJ whole genome shotgun (WGS) entry which is preliminary data.</text>
</comment>
<dbReference type="Pfam" id="PF12833">
    <property type="entry name" value="HTH_18"/>
    <property type="match status" value="1"/>
</dbReference>
<organism evidence="6 7">
    <name type="scientific">Aquimarina aggregata</name>
    <dbReference type="NCBI Taxonomy" id="1642818"/>
    <lineage>
        <taxon>Bacteria</taxon>
        <taxon>Pseudomonadati</taxon>
        <taxon>Bacteroidota</taxon>
        <taxon>Flavobacteriia</taxon>
        <taxon>Flavobacteriales</taxon>
        <taxon>Flavobacteriaceae</taxon>
        <taxon>Aquimarina</taxon>
    </lineage>
</organism>
<dbReference type="GO" id="GO:0003700">
    <property type="term" value="F:DNA-binding transcription factor activity"/>
    <property type="evidence" value="ECO:0007669"/>
    <property type="project" value="InterPro"/>
</dbReference>
<evidence type="ECO:0000256" key="3">
    <source>
        <dbReference type="ARBA" id="ARBA00023163"/>
    </source>
</evidence>
<dbReference type="SMART" id="SM00342">
    <property type="entry name" value="HTH_ARAC"/>
    <property type="match status" value="1"/>
</dbReference>
<evidence type="ECO:0000256" key="1">
    <source>
        <dbReference type="ARBA" id="ARBA00023015"/>
    </source>
</evidence>
<evidence type="ECO:0000259" key="5">
    <source>
        <dbReference type="PROSITE" id="PS01124"/>
    </source>
</evidence>